<accession>A0A967EXX4</accession>
<evidence type="ECO:0000256" key="12">
    <source>
        <dbReference type="ARBA" id="ARBA00037975"/>
    </source>
</evidence>
<keyword evidence="3" id="KW-0813">Transport</keyword>
<evidence type="ECO:0000256" key="11">
    <source>
        <dbReference type="ARBA" id="ARBA00023136"/>
    </source>
</evidence>
<evidence type="ECO:0000256" key="2">
    <source>
        <dbReference type="ARBA" id="ARBA00004651"/>
    </source>
</evidence>
<evidence type="ECO:0000256" key="7">
    <source>
        <dbReference type="ARBA" id="ARBA00022723"/>
    </source>
</evidence>
<sequence length="184" mass="20022">MPKTSTYDFISRVNHWVIALVVIGMIGFGLYLAYGGLAREDRGPLIAIHKSIGVLVFGFGVWRVLWRIVQGFPASASAMPAWQETASKFAHWGLMAGTLLMPLSGVLSSVFRGRAVEVFGWFAIPAQTEITWLASLGSATHQFVGYGLAALVTVHVAAALKHHFHDTDLTLKRMLRGESQTGPS</sequence>
<dbReference type="PANTHER" id="PTHR30529">
    <property type="entry name" value="CYTOCHROME B561"/>
    <property type="match status" value="1"/>
</dbReference>
<feature type="transmembrane region" description="Helical" evidence="13">
    <location>
        <begin position="89"/>
        <end position="111"/>
    </location>
</feature>
<evidence type="ECO:0000256" key="6">
    <source>
        <dbReference type="ARBA" id="ARBA00022692"/>
    </source>
</evidence>
<dbReference type="RefSeq" id="WP_167224951.1">
    <property type="nucleotide sequence ID" value="NZ_JAAQPH010000008.1"/>
</dbReference>
<dbReference type="InterPro" id="IPR016174">
    <property type="entry name" value="Di-haem_cyt_TM"/>
</dbReference>
<keyword evidence="4" id="KW-1003">Cell membrane</keyword>
<evidence type="ECO:0000256" key="13">
    <source>
        <dbReference type="SAM" id="Phobius"/>
    </source>
</evidence>
<dbReference type="AlphaFoldDB" id="A0A967EXX4"/>
<comment type="subcellular location">
    <subcellularLocation>
        <location evidence="2">Cell membrane</location>
        <topology evidence="2">Multi-pass membrane protein</topology>
    </subcellularLocation>
</comment>
<proteinExistence type="inferred from homology"/>
<keyword evidence="5" id="KW-0349">Heme</keyword>
<evidence type="ECO:0000313" key="16">
    <source>
        <dbReference type="Proteomes" id="UP000761264"/>
    </source>
</evidence>
<dbReference type="Pfam" id="PF01292">
    <property type="entry name" value="Ni_hydr_CYTB"/>
    <property type="match status" value="1"/>
</dbReference>
<evidence type="ECO:0000259" key="14">
    <source>
        <dbReference type="Pfam" id="PF01292"/>
    </source>
</evidence>
<keyword evidence="9 13" id="KW-1133">Transmembrane helix</keyword>
<evidence type="ECO:0000256" key="1">
    <source>
        <dbReference type="ARBA" id="ARBA00001970"/>
    </source>
</evidence>
<gene>
    <name evidence="15" type="ORF">HBA54_12485</name>
</gene>
<dbReference type="InterPro" id="IPR052168">
    <property type="entry name" value="Cytochrome_b561_oxidase"/>
</dbReference>
<evidence type="ECO:0000256" key="3">
    <source>
        <dbReference type="ARBA" id="ARBA00022448"/>
    </source>
</evidence>
<comment type="similarity">
    <text evidence="12">Belongs to the cytochrome b561 family.</text>
</comment>
<reference evidence="15" key="1">
    <citation type="submission" date="2020-03" db="EMBL/GenBank/DDBJ databases">
        <title>Genome of Pelagibius litoralis DSM 21314T.</title>
        <authorList>
            <person name="Wang G."/>
        </authorList>
    </citation>
    <scope>NUCLEOTIDE SEQUENCE</scope>
    <source>
        <strain evidence="15">DSM 21314</strain>
    </source>
</reference>
<dbReference type="Gene3D" id="1.20.950.20">
    <property type="entry name" value="Transmembrane di-heme cytochromes, Chain C"/>
    <property type="match status" value="1"/>
</dbReference>
<comment type="cofactor">
    <cofactor evidence="1">
        <name>heme b</name>
        <dbReference type="ChEBI" id="CHEBI:60344"/>
    </cofactor>
</comment>
<dbReference type="EMBL" id="JAAQPH010000008">
    <property type="protein sequence ID" value="NIA69410.1"/>
    <property type="molecule type" value="Genomic_DNA"/>
</dbReference>
<dbReference type="GO" id="GO:0020037">
    <property type="term" value="F:heme binding"/>
    <property type="evidence" value="ECO:0007669"/>
    <property type="project" value="TreeGrafter"/>
</dbReference>
<evidence type="ECO:0000256" key="8">
    <source>
        <dbReference type="ARBA" id="ARBA00022982"/>
    </source>
</evidence>
<keyword evidence="11 13" id="KW-0472">Membrane</keyword>
<feature type="transmembrane region" description="Helical" evidence="13">
    <location>
        <begin position="46"/>
        <end position="69"/>
    </location>
</feature>
<dbReference type="InterPro" id="IPR011577">
    <property type="entry name" value="Cyt_b561_bac/Ni-Hgenase"/>
</dbReference>
<feature type="domain" description="Cytochrome b561 bacterial/Ni-hydrogenase" evidence="14">
    <location>
        <begin position="7"/>
        <end position="177"/>
    </location>
</feature>
<dbReference type="SUPFAM" id="SSF81342">
    <property type="entry name" value="Transmembrane di-heme cytochromes"/>
    <property type="match status" value="1"/>
</dbReference>
<feature type="transmembrane region" description="Helical" evidence="13">
    <location>
        <begin position="15"/>
        <end position="34"/>
    </location>
</feature>
<dbReference type="Proteomes" id="UP000761264">
    <property type="component" value="Unassembled WGS sequence"/>
</dbReference>
<dbReference type="GO" id="GO:0009055">
    <property type="term" value="F:electron transfer activity"/>
    <property type="evidence" value="ECO:0007669"/>
    <property type="project" value="InterPro"/>
</dbReference>
<dbReference type="GO" id="GO:0022904">
    <property type="term" value="P:respiratory electron transport chain"/>
    <property type="evidence" value="ECO:0007669"/>
    <property type="project" value="InterPro"/>
</dbReference>
<keyword evidence="8" id="KW-0249">Electron transport</keyword>
<protein>
    <submittedName>
        <fullName evidence="15">Cytochrome b</fullName>
    </submittedName>
</protein>
<comment type="caution">
    <text evidence="15">The sequence shown here is derived from an EMBL/GenBank/DDBJ whole genome shotgun (WGS) entry which is preliminary data.</text>
</comment>
<organism evidence="15 16">
    <name type="scientific">Pelagibius litoralis</name>
    <dbReference type="NCBI Taxonomy" id="374515"/>
    <lineage>
        <taxon>Bacteria</taxon>
        <taxon>Pseudomonadati</taxon>
        <taxon>Pseudomonadota</taxon>
        <taxon>Alphaproteobacteria</taxon>
        <taxon>Rhodospirillales</taxon>
        <taxon>Rhodovibrionaceae</taxon>
        <taxon>Pelagibius</taxon>
    </lineage>
</organism>
<evidence type="ECO:0000256" key="10">
    <source>
        <dbReference type="ARBA" id="ARBA00023004"/>
    </source>
</evidence>
<dbReference type="PANTHER" id="PTHR30529:SF7">
    <property type="entry name" value="CYTOCHROME B561 BACTERIAL_NI-HYDROGENASE DOMAIN-CONTAINING PROTEIN"/>
    <property type="match status" value="1"/>
</dbReference>
<evidence type="ECO:0000313" key="15">
    <source>
        <dbReference type="EMBL" id="NIA69410.1"/>
    </source>
</evidence>
<dbReference type="GO" id="GO:0046872">
    <property type="term" value="F:metal ion binding"/>
    <property type="evidence" value="ECO:0007669"/>
    <property type="project" value="UniProtKB-KW"/>
</dbReference>
<evidence type="ECO:0000256" key="4">
    <source>
        <dbReference type="ARBA" id="ARBA00022475"/>
    </source>
</evidence>
<keyword evidence="16" id="KW-1185">Reference proteome</keyword>
<keyword evidence="7" id="KW-0479">Metal-binding</keyword>
<keyword evidence="6 13" id="KW-0812">Transmembrane</keyword>
<evidence type="ECO:0000256" key="5">
    <source>
        <dbReference type="ARBA" id="ARBA00022617"/>
    </source>
</evidence>
<name>A0A967EXX4_9PROT</name>
<keyword evidence="10" id="KW-0408">Iron</keyword>
<feature type="transmembrane region" description="Helical" evidence="13">
    <location>
        <begin position="143"/>
        <end position="164"/>
    </location>
</feature>
<dbReference type="GO" id="GO:0005886">
    <property type="term" value="C:plasma membrane"/>
    <property type="evidence" value="ECO:0007669"/>
    <property type="project" value="UniProtKB-SubCell"/>
</dbReference>
<evidence type="ECO:0000256" key="9">
    <source>
        <dbReference type="ARBA" id="ARBA00022989"/>
    </source>
</evidence>